<feature type="non-terminal residue" evidence="2">
    <location>
        <position position="224"/>
    </location>
</feature>
<sequence length="224" mass="25471">RFAALTYCWGSTQQSSTTTANVASRFSYLNTFMLPQTLQDALVVARGLGLEYIWIDSLCILQDNHEDWASEASKMAAIYSNAHVVLAATFAKDCAEGFLRPDSHACWAPGARTPWAIFTRGWCMQERFLARRILHFFPNEMQFECQSERICERDTVHETFPRPDHHRFGELWGLVIQVYSCLSLTCKEDILPALSGVAHGLAHLFKGKYLAGLWELDIAYQLGW</sequence>
<dbReference type="PANTHER" id="PTHR33112">
    <property type="entry name" value="DOMAIN PROTEIN, PUTATIVE-RELATED"/>
    <property type="match status" value="1"/>
</dbReference>
<proteinExistence type="predicted"/>
<evidence type="ECO:0000313" key="2">
    <source>
        <dbReference type="EMBL" id="KAF1829228.1"/>
    </source>
</evidence>
<name>A0A6A5JWY7_9PLEO</name>
<dbReference type="InterPro" id="IPR010730">
    <property type="entry name" value="HET"/>
</dbReference>
<gene>
    <name evidence="2" type="ORF">BDW02DRAFT_484932</name>
</gene>
<dbReference type="Pfam" id="PF06985">
    <property type="entry name" value="HET"/>
    <property type="match status" value="1"/>
</dbReference>
<dbReference type="AlphaFoldDB" id="A0A6A5JWY7"/>
<feature type="non-terminal residue" evidence="2">
    <location>
        <position position="1"/>
    </location>
</feature>
<accession>A0A6A5JWY7</accession>
<reference evidence="2" key="1">
    <citation type="submission" date="2020-01" db="EMBL/GenBank/DDBJ databases">
        <authorList>
            <consortium name="DOE Joint Genome Institute"/>
            <person name="Haridas S."/>
            <person name="Albert R."/>
            <person name="Binder M."/>
            <person name="Bloem J."/>
            <person name="Labutti K."/>
            <person name="Salamov A."/>
            <person name="Andreopoulos B."/>
            <person name="Baker S.E."/>
            <person name="Barry K."/>
            <person name="Bills G."/>
            <person name="Bluhm B.H."/>
            <person name="Cannon C."/>
            <person name="Castanera R."/>
            <person name="Culley D.E."/>
            <person name="Daum C."/>
            <person name="Ezra D."/>
            <person name="Gonzalez J.B."/>
            <person name="Henrissat B."/>
            <person name="Kuo A."/>
            <person name="Liang C."/>
            <person name="Lipzen A."/>
            <person name="Lutzoni F."/>
            <person name="Magnuson J."/>
            <person name="Mondo S."/>
            <person name="Nolan M."/>
            <person name="Ohm R."/>
            <person name="Pangilinan J."/>
            <person name="Park H.-J."/>
            <person name="Ramirez L."/>
            <person name="Alfaro M."/>
            <person name="Sun H."/>
            <person name="Tritt A."/>
            <person name="Yoshinaga Y."/>
            <person name="Zwiers L.-H."/>
            <person name="Turgeon B.G."/>
            <person name="Goodwin S.B."/>
            <person name="Spatafora J.W."/>
            <person name="Crous P.W."/>
            <person name="Grigoriev I.V."/>
        </authorList>
    </citation>
    <scope>NUCLEOTIDE SEQUENCE</scope>
    <source>
        <strain evidence="2">P77</strain>
    </source>
</reference>
<keyword evidence="3" id="KW-1185">Reference proteome</keyword>
<dbReference type="OrthoDB" id="5362512at2759"/>
<dbReference type="EMBL" id="ML975457">
    <property type="protein sequence ID" value="KAF1829228.1"/>
    <property type="molecule type" value="Genomic_DNA"/>
</dbReference>
<protein>
    <submittedName>
        <fullName evidence="2">HET-domain-containing protein</fullName>
    </submittedName>
</protein>
<evidence type="ECO:0000313" key="3">
    <source>
        <dbReference type="Proteomes" id="UP000800040"/>
    </source>
</evidence>
<evidence type="ECO:0000259" key="1">
    <source>
        <dbReference type="Pfam" id="PF06985"/>
    </source>
</evidence>
<feature type="domain" description="Heterokaryon incompatibility" evidence="1">
    <location>
        <begin position="2"/>
        <end position="101"/>
    </location>
</feature>
<organism evidence="2 3">
    <name type="scientific">Decorospora gaudefroyi</name>
    <dbReference type="NCBI Taxonomy" id="184978"/>
    <lineage>
        <taxon>Eukaryota</taxon>
        <taxon>Fungi</taxon>
        <taxon>Dikarya</taxon>
        <taxon>Ascomycota</taxon>
        <taxon>Pezizomycotina</taxon>
        <taxon>Dothideomycetes</taxon>
        <taxon>Pleosporomycetidae</taxon>
        <taxon>Pleosporales</taxon>
        <taxon>Pleosporineae</taxon>
        <taxon>Pleosporaceae</taxon>
        <taxon>Decorospora</taxon>
    </lineage>
</organism>
<dbReference type="PANTHER" id="PTHR33112:SF9">
    <property type="entry name" value="HETEROKARYON INCOMPATIBILITY DOMAIN-CONTAINING PROTEIN"/>
    <property type="match status" value="1"/>
</dbReference>
<dbReference type="Proteomes" id="UP000800040">
    <property type="component" value="Unassembled WGS sequence"/>
</dbReference>